<dbReference type="InterPro" id="IPR043472">
    <property type="entry name" value="Macro_dom-like"/>
</dbReference>
<keyword evidence="4" id="KW-0378">Hydrolase</keyword>
<dbReference type="Gene3D" id="3.40.220.10">
    <property type="entry name" value="Leucine Aminopeptidase, subunit E, domain 1"/>
    <property type="match status" value="1"/>
</dbReference>
<evidence type="ECO:0000256" key="6">
    <source>
        <dbReference type="ARBA" id="ARBA00023242"/>
    </source>
</evidence>
<dbReference type="PANTHER" id="PTHR47157">
    <property type="entry name" value="CHROMODOMAIN-HELICASE-DNA-BINDING PROTEIN 1-LIKE"/>
    <property type="match status" value="1"/>
</dbReference>
<evidence type="ECO:0000259" key="9">
    <source>
        <dbReference type="PROSITE" id="PS51194"/>
    </source>
</evidence>
<name>A0A9W7LSJ8_HIBTR</name>
<dbReference type="Pfam" id="PF00176">
    <property type="entry name" value="SNF2-rel_dom"/>
    <property type="match status" value="1"/>
</dbReference>
<comment type="subcellular location">
    <subcellularLocation>
        <location evidence="1">Nucleus</location>
    </subcellularLocation>
</comment>
<dbReference type="SUPFAM" id="SSF52949">
    <property type="entry name" value="Macro domain-like"/>
    <property type="match status" value="1"/>
</dbReference>
<dbReference type="SUPFAM" id="SSF52540">
    <property type="entry name" value="P-loop containing nucleoside triphosphate hydrolases"/>
    <property type="match status" value="2"/>
</dbReference>
<evidence type="ECO:0000256" key="7">
    <source>
        <dbReference type="SAM" id="MobiDB-lite"/>
    </source>
</evidence>
<dbReference type="FunFam" id="3.40.50.300:FF:001488">
    <property type="entry name" value="Putative helicase CHR10"/>
    <property type="match status" value="1"/>
</dbReference>
<evidence type="ECO:0000256" key="4">
    <source>
        <dbReference type="ARBA" id="ARBA00022801"/>
    </source>
</evidence>
<evidence type="ECO:0000256" key="1">
    <source>
        <dbReference type="ARBA" id="ARBA00004123"/>
    </source>
</evidence>
<evidence type="ECO:0000313" key="11">
    <source>
        <dbReference type="Proteomes" id="UP001165190"/>
    </source>
</evidence>
<dbReference type="InterPro" id="IPR000330">
    <property type="entry name" value="SNF2_N"/>
</dbReference>
<feature type="compositionally biased region" description="Polar residues" evidence="7">
    <location>
        <begin position="86"/>
        <end position="97"/>
    </location>
</feature>
<keyword evidence="6" id="KW-0539">Nucleus</keyword>
<dbReference type="PROSITE" id="PS51192">
    <property type="entry name" value="HELICASE_ATP_BIND_1"/>
    <property type="match status" value="1"/>
</dbReference>
<dbReference type="Proteomes" id="UP001165190">
    <property type="component" value="Unassembled WGS sequence"/>
</dbReference>
<dbReference type="CDD" id="cd03331">
    <property type="entry name" value="Macro_Poa1p-like_SNF2"/>
    <property type="match status" value="1"/>
</dbReference>
<dbReference type="Pfam" id="PF00271">
    <property type="entry name" value="Helicase_C"/>
    <property type="match status" value="1"/>
</dbReference>
<dbReference type="InterPro" id="IPR014001">
    <property type="entry name" value="Helicase_ATP-bd"/>
</dbReference>
<dbReference type="OrthoDB" id="5857104at2759"/>
<dbReference type="CDD" id="cd18793">
    <property type="entry name" value="SF2_C_SNF"/>
    <property type="match status" value="1"/>
</dbReference>
<dbReference type="SMART" id="SM00487">
    <property type="entry name" value="DEXDc"/>
    <property type="match status" value="1"/>
</dbReference>
<dbReference type="Gene3D" id="3.40.50.10810">
    <property type="entry name" value="Tandem AAA-ATPase domain"/>
    <property type="match status" value="1"/>
</dbReference>
<feature type="region of interest" description="Disordered" evidence="7">
    <location>
        <begin position="78"/>
        <end position="97"/>
    </location>
</feature>
<dbReference type="GO" id="GO:0003678">
    <property type="term" value="F:DNA helicase activity"/>
    <property type="evidence" value="ECO:0007669"/>
    <property type="project" value="InterPro"/>
</dbReference>
<dbReference type="InterPro" id="IPR027417">
    <property type="entry name" value="P-loop_NTPase"/>
</dbReference>
<dbReference type="AlphaFoldDB" id="A0A9W7LSJ8"/>
<protein>
    <submittedName>
        <fullName evidence="10">Chromatin remodeling 10, ALTERED SEED GERMINATION 3</fullName>
    </submittedName>
</protein>
<evidence type="ECO:0000313" key="10">
    <source>
        <dbReference type="EMBL" id="GMI75827.1"/>
    </source>
</evidence>
<reference evidence="10" key="1">
    <citation type="submission" date="2023-05" db="EMBL/GenBank/DDBJ databases">
        <title>Genome and transcriptome analyses reveal genes involved in the formation of fine ridges on petal epidermal cells in Hibiscus trionum.</title>
        <authorList>
            <person name="Koshimizu S."/>
            <person name="Masuda S."/>
            <person name="Ishii T."/>
            <person name="Shirasu K."/>
            <person name="Hoshino A."/>
            <person name="Arita M."/>
        </authorList>
    </citation>
    <scope>NUCLEOTIDE SEQUENCE</scope>
    <source>
        <strain evidence="10">Hamamatsu line</strain>
    </source>
</reference>
<proteinExistence type="inferred from homology"/>
<feature type="domain" description="Helicase ATP-binding" evidence="8">
    <location>
        <begin position="147"/>
        <end position="324"/>
    </location>
</feature>
<keyword evidence="5" id="KW-0067">ATP-binding</keyword>
<dbReference type="PANTHER" id="PTHR47157:SF1">
    <property type="entry name" value="CHROMODOMAIN-HELICASE-DNA-BINDING PROTEIN 1-LIKE"/>
    <property type="match status" value="1"/>
</dbReference>
<dbReference type="InterPro" id="IPR049730">
    <property type="entry name" value="SNF2/RAD54-like_C"/>
</dbReference>
<sequence>MNQLRSSAKGKEQYVPAAPVTKAVNHSIKKVLQQTTLSMNYDQRSSYENHPWVVWLYIYMYIEKCIDIWMRRQDRKNVGRDRDGSAENQNNKIDTKSNMNYEQRLKAAAKIVLECDARAGDEAVDCADFGVTATLKPHQVEGVSWLIRRYVLGVNVVLGDEMGLGKTLQAISFLNYLKLHRKLPGPFLVLCPLSVTDGWVSEIVKFTPKLEVLRYVGEKEHRRSLRKTIYEHVKDRSLANALSLPFDVLLTTYDIALMDQDFLSQIPWHYAVIDEAQRLKNPSSVLYSVLNDRFLMPRRLLMTGTPIQNNLTELWALMHFCMPSVFGTLNQFLSLFKEAGDISSDSSSSKSKELFKSLKYVLLAFMLRRTKSKLIESGNLVLPPLTEITVMAPLISLQKKVYTSILRKELPKLLALSSGSSSHQSLQNIVIQLRKACSHPYLFPGIEPEPYEEGEHLVQASGKLMVLDQLLQKLYDSGHRVLLFSQMTHTLDILQDFLELRKYSYERLDGSIRAEERFAAIRSFSKRSAEGSLNSESDQNAAFVFLISTRAGGVGLNLIAADTVIFYEQDWNPQVDKQALQRAHRIGQMNHVLSINLVTEHSVEQIIMRRAERKLQLSHNVVGDHIVDQEGKEMAGAEMGDLRSIIFGLHMFDPTEINNEEAYELKTSELRTMAEKVIAMRYEQTLGKNDSKFEINAGDLMDGHDVIMRESSVSADPGLDEASYLSWVEKFKVASQSGDNQIMELDSRRNLSEDRYLKVEAAKKKAKEKKKAKWEALGYKSLSVQDPCPIDGDMLSDSGSVLFVYGDCTDPSKVCQSEPAIIFSCIDNSGHWGRGGMFDALAKLSASIPVAYEQASEFQDLHLGDLHLIRINEDVEENNTPQWVALAVVQSYNPRRKIPRSDISMPDLERCLSKASFSAAENSASIHMPRIGYQDRSDRSQWYTVERLLRKYASVYGVKIYVYYYRR</sequence>
<keyword evidence="3" id="KW-0547">Nucleotide-binding</keyword>
<keyword evidence="11" id="KW-1185">Reference proteome</keyword>
<dbReference type="Gene3D" id="3.40.50.300">
    <property type="entry name" value="P-loop containing nucleotide triphosphate hydrolases"/>
    <property type="match status" value="1"/>
</dbReference>
<evidence type="ECO:0000256" key="5">
    <source>
        <dbReference type="ARBA" id="ARBA00022840"/>
    </source>
</evidence>
<accession>A0A9W7LSJ8</accession>
<organism evidence="10 11">
    <name type="scientific">Hibiscus trionum</name>
    <name type="common">Flower of an hour</name>
    <dbReference type="NCBI Taxonomy" id="183268"/>
    <lineage>
        <taxon>Eukaryota</taxon>
        <taxon>Viridiplantae</taxon>
        <taxon>Streptophyta</taxon>
        <taxon>Embryophyta</taxon>
        <taxon>Tracheophyta</taxon>
        <taxon>Spermatophyta</taxon>
        <taxon>Magnoliopsida</taxon>
        <taxon>eudicotyledons</taxon>
        <taxon>Gunneridae</taxon>
        <taxon>Pentapetalae</taxon>
        <taxon>rosids</taxon>
        <taxon>malvids</taxon>
        <taxon>Malvales</taxon>
        <taxon>Malvaceae</taxon>
        <taxon>Malvoideae</taxon>
        <taxon>Hibiscus</taxon>
    </lineage>
</organism>
<dbReference type="InterPro" id="IPR001650">
    <property type="entry name" value="Helicase_C-like"/>
</dbReference>
<dbReference type="SMART" id="SM00490">
    <property type="entry name" value="HELICc"/>
    <property type="match status" value="1"/>
</dbReference>
<comment type="caution">
    <text evidence="10">The sequence shown here is derived from an EMBL/GenBank/DDBJ whole genome shotgun (WGS) entry which is preliminary data.</text>
</comment>
<feature type="domain" description="Helicase C-terminal" evidence="9">
    <location>
        <begin position="466"/>
        <end position="634"/>
    </location>
</feature>
<dbReference type="PROSITE" id="PS51194">
    <property type="entry name" value="HELICASE_CTER"/>
    <property type="match status" value="1"/>
</dbReference>
<evidence type="ECO:0000256" key="3">
    <source>
        <dbReference type="ARBA" id="ARBA00022741"/>
    </source>
</evidence>
<evidence type="ECO:0000256" key="2">
    <source>
        <dbReference type="ARBA" id="ARBA00007025"/>
    </source>
</evidence>
<comment type="similarity">
    <text evidence="2">Belongs to the SNF2/RAD54 helicase family.</text>
</comment>
<dbReference type="EMBL" id="BSYR01000012">
    <property type="protein sequence ID" value="GMI75827.1"/>
    <property type="molecule type" value="Genomic_DNA"/>
</dbReference>
<dbReference type="GO" id="GO:0006281">
    <property type="term" value="P:DNA repair"/>
    <property type="evidence" value="ECO:0007669"/>
    <property type="project" value="InterPro"/>
</dbReference>
<dbReference type="InterPro" id="IPR031053">
    <property type="entry name" value="ALC1"/>
</dbReference>
<dbReference type="GO" id="GO:0006338">
    <property type="term" value="P:chromatin remodeling"/>
    <property type="evidence" value="ECO:0007669"/>
    <property type="project" value="InterPro"/>
</dbReference>
<dbReference type="GO" id="GO:0016787">
    <property type="term" value="F:hydrolase activity"/>
    <property type="evidence" value="ECO:0007669"/>
    <property type="project" value="UniProtKB-KW"/>
</dbReference>
<gene>
    <name evidence="10" type="ORF">HRI_001252000</name>
</gene>
<dbReference type="GO" id="GO:0005634">
    <property type="term" value="C:nucleus"/>
    <property type="evidence" value="ECO:0007669"/>
    <property type="project" value="UniProtKB-SubCell"/>
</dbReference>
<dbReference type="GO" id="GO:0005524">
    <property type="term" value="F:ATP binding"/>
    <property type="evidence" value="ECO:0007669"/>
    <property type="project" value="UniProtKB-KW"/>
</dbReference>
<evidence type="ECO:0000259" key="8">
    <source>
        <dbReference type="PROSITE" id="PS51192"/>
    </source>
</evidence>
<dbReference type="InterPro" id="IPR038718">
    <property type="entry name" value="SNF2-like_sf"/>
</dbReference>